<dbReference type="RefSeq" id="WP_112333568.1">
    <property type="nucleotide sequence ID" value="NZ_JADPHD010000026.1"/>
</dbReference>
<dbReference type="EMBL" id="QLYR01000012">
    <property type="protein sequence ID" value="RAQ22507.1"/>
    <property type="molecule type" value="Genomic_DNA"/>
</dbReference>
<proteinExistence type="predicted"/>
<protein>
    <submittedName>
        <fullName evidence="1">Uncharacterized protein</fullName>
    </submittedName>
</protein>
<accession>A0A328U8W0</accession>
<organism evidence="1 2">
    <name type="scientific">Hydrogeniiclostridium mannosilyticum</name>
    <dbReference type="NCBI Taxonomy" id="2764322"/>
    <lineage>
        <taxon>Bacteria</taxon>
        <taxon>Bacillati</taxon>
        <taxon>Bacillota</taxon>
        <taxon>Clostridia</taxon>
        <taxon>Eubacteriales</taxon>
        <taxon>Acutalibacteraceae</taxon>
        <taxon>Hydrogeniiclostridium</taxon>
    </lineage>
</organism>
<comment type="caution">
    <text evidence="1">The sequence shown here is derived from an EMBL/GenBank/DDBJ whole genome shotgun (WGS) entry which is preliminary data.</text>
</comment>
<sequence length="148" mass="16770">MSKISLRSRKSIVFILALCLAFLLSSCFGYTLKEKMYYSQKDNYVNAIGTIDHIAYTDDLTELYLGFTDLTPRFDGPTFKIVGDNLSIVEDRGINQKIKVGDRVEFITAPEYFGDGYVMPIVAISINGEELLTFDEGFPNLLKWLSKQ</sequence>
<dbReference type="PROSITE" id="PS51257">
    <property type="entry name" value="PROKAR_LIPOPROTEIN"/>
    <property type="match status" value="1"/>
</dbReference>
<reference evidence="1 2" key="1">
    <citation type="submission" date="2018-06" db="EMBL/GenBank/DDBJ databases">
        <title>Noncontiguous genome sequence of Ruminococcaceae bacterium ASD2818.</title>
        <authorList>
            <person name="Chaplin A.V."/>
            <person name="Sokolova S.R."/>
            <person name="Kochetkova T.O."/>
            <person name="Goltsov A.Y."/>
            <person name="Trofimov D.Y."/>
            <person name="Efimov B.A."/>
        </authorList>
    </citation>
    <scope>NUCLEOTIDE SEQUENCE [LARGE SCALE GENOMIC DNA]</scope>
    <source>
        <strain evidence="1 2">ASD2818</strain>
    </source>
</reference>
<name>A0A328U8W0_9FIRM</name>
<evidence type="ECO:0000313" key="2">
    <source>
        <dbReference type="Proteomes" id="UP000249377"/>
    </source>
</evidence>
<gene>
    <name evidence="1" type="ORF">DPQ25_12795</name>
</gene>
<dbReference type="Proteomes" id="UP000249377">
    <property type="component" value="Unassembled WGS sequence"/>
</dbReference>
<evidence type="ECO:0000313" key="1">
    <source>
        <dbReference type="EMBL" id="RAQ22507.1"/>
    </source>
</evidence>
<dbReference type="AlphaFoldDB" id="A0A328U8W0"/>
<keyword evidence="2" id="KW-1185">Reference proteome</keyword>